<accession>A0ACC2RDX9</accession>
<reference evidence="1" key="1">
    <citation type="submission" date="2022-04" db="EMBL/GenBank/DDBJ databases">
        <title>Genome of the entomopathogenic fungus Entomophthora muscae.</title>
        <authorList>
            <person name="Elya C."/>
            <person name="Lovett B.R."/>
            <person name="Lee E."/>
            <person name="Macias A.M."/>
            <person name="Hajek A.E."/>
            <person name="De Bivort B.L."/>
            <person name="Kasson M.T."/>
            <person name="De Fine Licht H.H."/>
            <person name="Stajich J.E."/>
        </authorList>
    </citation>
    <scope>NUCLEOTIDE SEQUENCE</scope>
    <source>
        <strain evidence="1">Berkeley</strain>
    </source>
</reference>
<sequence length="153" mass="15286">MNSFFTTIALAAIGFNSIVASEGSLLRRTYDSSPVAAYAPVSSGNYAKSRPDYGSIGGSSSWQTSSGPALSRGSAGGSSDEYGSGASSGSGSAGRFSSGSGNSNAIRGVSSNRSNGGFSTGTGNRVTSGCHPVWDLLEALPTILETKALLVQA</sequence>
<dbReference type="EMBL" id="QTSX02007483">
    <property type="protein sequence ID" value="KAJ9048233.1"/>
    <property type="molecule type" value="Genomic_DNA"/>
</dbReference>
<protein>
    <submittedName>
        <fullName evidence="1">Uncharacterized protein</fullName>
    </submittedName>
</protein>
<comment type="caution">
    <text evidence="1">The sequence shown here is derived from an EMBL/GenBank/DDBJ whole genome shotgun (WGS) entry which is preliminary data.</text>
</comment>
<gene>
    <name evidence="1" type="ORF">DSO57_1037092</name>
</gene>
<name>A0ACC2RDX9_9FUNG</name>
<dbReference type="Proteomes" id="UP001165960">
    <property type="component" value="Unassembled WGS sequence"/>
</dbReference>
<evidence type="ECO:0000313" key="1">
    <source>
        <dbReference type="EMBL" id="KAJ9048233.1"/>
    </source>
</evidence>
<organism evidence="1 2">
    <name type="scientific">Entomophthora muscae</name>
    <dbReference type="NCBI Taxonomy" id="34485"/>
    <lineage>
        <taxon>Eukaryota</taxon>
        <taxon>Fungi</taxon>
        <taxon>Fungi incertae sedis</taxon>
        <taxon>Zoopagomycota</taxon>
        <taxon>Entomophthoromycotina</taxon>
        <taxon>Entomophthoromycetes</taxon>
        <taxon>Entomophthorales</taxon>
        <taxon>Entomophthoraceae</taxon>
        <taxon>Entomophthora</taxon>
    </lineage>
</organism>
<keyword evidence="2" id="KW-1185">Reference proteome</keyword>
<evidence type="ECO:0000313" key="2">
    <source>
        <dbReference type="Proteomes" id="UP001165960"/>
    </source>
</evidence>
<proteinExistence type="predicted"/>